<name>A0ABT8MAH8_9EURY</name>
<dbReference type="Proteomes" id="UP001168338">
    <property type="component" value="Unassembled WGS sequence"/>
</dbReference>
<organism evidence="1 2">
    <name type="scientific">Methanoculleus frigidifontis</name>
    <dbReference type="NCBI Taxonomy" id="2584085"/>
    <lineage>
        <taxon>Archaea</taxon>
        <taxon>Methanobacteriati</taxon>
        <taxon>Methanobacteriota</taxon>
        <taxon>Stenosarchaea group</taxon>
        <taxon>Methanomicrobia</taxon>
        <taxon>Methanomicrobiales</taxon>
        <taxon>Methanomicrobiaceae</taxon>
        <taxon>Methanoculleus</taxon>
    </lineage>
</organism>
<keyword evidence="2" id="KW-1185">Reference proteome</keyword>
<reference evidence="1" key="1">
    <citation type="submission" date="2019-05" db="EMBL/GenBank/DDBJ databases">
        <title>Methanoculleus sp. FWC-SCC1, a methanogenic archaeon isolated from deep marine cold seep.</title>
        <authorList>
            <person name="Chen Y.-W."/>
            <person name="Chen S.-C."/>
            <person name="Teng N.-H."/>
            <person name="Lai M.-C."/>
        </authorList>
    </citation>
    <scope>NUCLEOTIDE SEQUENCE</scope>
    <source>
        <strain evidence="1">FWC-SCC1</strain>
    </source>
</reference>
<dbReference type="RefSeq" id="WP_301664010.1">
    <property type="nucleotide sequence ID" value="NZ_VCYH01000005.1"/>
</dbReference>
<evidence type="ECO:0000313" key="1">
    <source>
        <dbReference type="EMBL" id="MDN7024886.1"/>
    </source>
</evidence>
<accession>A0ABT8MAH8</accession>
<dbReference type="InterPro" id="IPR002763">
    <property type="entry name" value="DUF72"/>
</dbReference>
<protein>
    <submittedName>
        <fullName evidence="1">DUF72 domain-containing protein</fullName>
    </submittedName>
</protein>
<sequence>MDVYVGTSGWAYEWNPDESLEWVSGKSGLNAIELNASFYRFPEEETVAGWADAGSDLRWSVKVNRSVTHRHKFNEKALDVWNRFEDRYRQMDDLIDFYLFQAPPMMSDPDRFIAFAEETDLDKRFALEVRNPDLLGDDAACRALGEVATLVSVDSPDFQERIFPGDRLYLRMHGRTAWYHHDYTEGELAGIRDRIRDTAPQSAYIFFNNNHAMLKNAQAMRKLFT</sequence>
<evidence type="ECO:0000313" key="2">
    <source>
        <dbReference type="Proteomes" id="UP001168338"/>
    </source>
</evidence>
<gene>
    <name evidence="1" type="ORF">FGU65_08295</name>
</gene>
<dbReference type="EMBL" id="VCYH01000005">
    <property type="protein sequence ID" value="MDN7024886.1"/>
    <property type="molecule type" value="Genomic_DNA"/>
</dbReference>
<comment type="caution">
    <text evidence="1">The sequence shown here is derived from an EMBL/GenBank/DDBJ whole genome shotgun (WGS) entry which is preliminary data.</text>
</comment>
<dbReference type="Pfam" id="PF01904">
    <property type="entry name" value="DUF72"/>
    <property type="match status" value="1"/>
</dbReference>
<proteinExistence type="predicted"/>
<dbReference type="SUPFAM" id="SSF117396">
    <property type="entry name" value="TM1631-like"/>
    <property type="match status" value="1"/>
</dbReference>
<dbReference type="PANTHER" id="PTHR30348:SF4">
    <property type="entry name" value="DUF72 DOMAIN-CONTAINING PROTEIN"/>
    <property type="match status" value="1"/>
</dbReference>
<dbReference type="PANTHER" id="PTHR30348">
    <property type="entry name" value="UNCHARACTERIZED PROTEIN YECE"/>
    <property type="match status" value="1"/>
</dbReference>
<dbReference type="InterPro" id="IPR036520">
    <property type="entry name" value="UPF0759_sf"/>
</dbReference>
<dbReference type="Gene3D" id="3.20.20.410">
    <property type="entry name" value="Protein of unknown function UPF0759"/>
    <property type="match status" value="1"/>
</dbReference>